<keyword evidence="3" id="KW-1185">Reference proteome</keyword>
<dbReference type="AlphaFoldDB" id="A0A2P4XRI3"/>
<name>A0A2P4XRI3_9STRA</name>
<gene>
    <name evidence="2" type="ORF">PHPALM_15705</name>
</gene>
<feature type="non-terminal residue" evidence="2">
    <location>
        <position position="147"/>
    </location>
</feature>
<feature type="transmembrane region" description="Helical" evidence="1">
    <location>
        <begin position="33"/>
        <end position="53"/>
    </location>
</feature>
<keyword evidence="1" id="KW-0812">Transmembrane</keyword>
<comment type="caution">
    <text evidence="2">The sequence shown here is derived from an EMBL/GenBank/DDBJ whole genome shotgun (WGS) entry which is preliminary data.</text>
</comment>
<accession>A0A2P4XRI3</accession>
<dbReference type="EMBL" id="NCKW01008361">
    <property type="protein sequence ID" value="POM68166.1"/>
    <property type="molecule type" value="Genomic_DNA"/>
</dbReference>
<organism evidence="2 3">
    <name type="scientific">Phytophthora palmivora</name>
    <dbReference type="NCBI Taxonomy" id="4796"/>
    <lineage>
        <taxon>Eukaryota</taxon>
        <taxon>Sar</taxon>
        <taxon>Stramenopiles</taxon>
        <taxon>Oomycota</taxon>
        <taxon>Peronosporomycetes</taxon>
        <taxon>Peronosporales</taxon>
        <taxon>Peronosporaceae</taxon>
        <taxon>Phytophthora</taxon>
    </lineage>
</organism>
<protein>
    <submittedName>
        <fullName evidence="2">Uncharacterized protein</fullName>
    </submittedName>
</protein>
<sequence>MASDKLQAVDVQLKVSVQAAHDSLCHDRKVLEAVWSIPVPVLYFCAFVAMLFAHIPATNMYEQAYAVSSTLATSGSDTVTTDSTMKFYNIGQISDVFEWLTDAFVPAVFITEDYNGNALAKDRWGRVAAFNKVLGAVNFQVTQKAMH</sequence>
<dbReference type="Proteomes" id="UP000237271">
    <property type="component" value="Unassembled WGS sequence"/>
</dbReference>
<reference evidence="2 3" key="1">
    <citation type="journal article" date="2017" name="Genome Biol. Evol.">
        <title>Phytophthora megakarya and P. palmivora, closely related causal agents of cacao black pod rot, underwent increases in genome sizes and gene numbers by different mechanisms.</title>
        <authorList>
            <person name="Ali S.S."/>
            <person name="Shao J."/>
            <person name="Lary D.J."/>
            <person name="Kronmiller B."/>
            <person name="Shen D."/>
            <person name="Strem M.D."/>
            <person name="Amoako-Attah I."/>
            <person name="Akrofi A.Y."/>
            <person name="Begoude B.A."/>
            <person name="Ten Hoopen G.M."/>
            <person name="Coulibaly K."/>
            <person name="Kebe B.I."/>
            <person name="Melnick R.L."/>
            <person name="Guiltinan M.J."/>
            <person name="Tyler B.M."/>
            <person name="Meinhardt L.W."/>
            <person name="Bailey B.A."/>
        </authorList>
    </citation>
    <scope>NUCLEOTIDE SEQUENCE [LARGE SCALE GENOMIC DNA]</scope>
    <source>
        <strain evidence="3">sbr112.9</strain>
    </source>
</reference>
<keyword evidence="1" id="KW-1133">Transmembrane helix</keyword>
<evidence type="ECO:0000313" key="2">
    <source>
        <dbReference type="EMBL" id="POM68166.1"/>
    </source>
</evidence>
<evidence type="ECO:0000256" key="1">
    <source>
        <dbReference type="SAM" id="Phobius"/>
    </source>
</evidence>
<proteinExistence type="predicted"/>
<keyword evidence="1" id="KW-0472">Membrane</keyword>
<dbReference type="OrthoDB" id="89570at2759"/>
<evidence type="ECO:0000313" key="3">
    <source>
        <dbReference type="Proteomes" id="UP000237271"/>
    </source>
</evidence>